<sequence>MVRKKIIKWCPVDRSVLNFDPGYTCKEKRSGKDRRKDGDRSEWTALNRKASLGNGEVIPGYFIG</sequence>
<organism evidence="1 2">
    <name type="scientific">Desulfotignum phosphitoxidans DSM 13687</name>
    <dbReference type="NCBI Taxonomy" id="1286635"/>
    <lineage>
        <taxon>Bacteria</taxon>
        <taxon>Pseudomonadati</taxon>
        <taxon>Thermodesulfobacteriota</taxon>
        <taxon>Desulfobacteria</taxon>
        <taxon>Desulfobacterales</taxon>
        <taxon>Desulfobacteraceae</taxon>
        <taxon>Desulfotignum</taxon>
    </lineage>
</organism>
<dbReference type="Proteomes" id="UP000014216">
    <property type="component" value="Unassembled WGS sequence"/>
</dbReference>
<dbReference type="EMBL" id="APJX01000002">
    <property type="protein sequence ID" value="EMS80730.1"/>
    <property type="molecule type" value="Genomic_DNA"/>
</dbReference>
<dbReference type="AlphaFoldDB" id="S0G1E8"/>
<protein>
    <submittedName>
        <fullName evidence="1">Uncharacterized protein</fullName>
    </submittedName>
</protein>
<gene>
    <name evidence="1" type="ORF">Dpo_2c04260</name>
</gene>
<name>S0G1E8_9BACT</name>
<evidence type="ECO:0000313" key="2">
    <source>
        <dbReference type="Proteomes" id="UP000014216"/>
    </source>
</evidence>
<accession>S0G1E8</accession>
<reference evidence="1 2" key="1">
    <citation type="journal article" date="2013" name="Genome Announc.">
        <title>Draft Genome Sequence of Desulfotignum phosphitoxidans DSM 13687 Strain FiPS-3.</title>
        <authorList>
            <person name="Poehlein A."/>
            <person name="Daniel R."/>
            <person name="Simeonova D.D."/>
        </authorList>
    </citation>
    <scope>NUCLEOTIDE SEQUENCE [LARGE SCALE GENOMIC DNA]</scope>
    <source>
        <strain evidence="1 2">DSM 13687</strain>
    </source>
</reference>
<comment type="caution">
    <text evidence="1">The sequence shown here is derived from an EMBL/GenBank/DDBJ whole genome shotgun (WGS) entry which is preliminary data.</text>
</comment>
<proteinExistence type="predicted"/>
<evidence type="ECO:0000313" key="1">
    <source>
        <dbReference type="EMBL" id="EMS80730.1"/>
    </source>
</evidence>
<keyword evidence="2" id="KW-1185">Reference proteome</keyword>